<protein>
    <recommendedName>
        <fullName evidence="4">Membrane protein 6-pyruvoyl-tetrahydropterin synthase-related domain-containing protein</fullName>
    </recommendedName>
</protein>
<feature type="transmembrane region" description="Helical" evidence="1">
    <location>
        <begin position="102"/>
        <end position="119"/>
    </location>
</feature>
<evidence type="ECO:0000256" key="1">
    <source>
        <dbReference type="SAM" id="Phobius"/>
    </source>
</evidence>
<feature type="transmembrane region" description="Helical" evidence="1">
    <location>
        <begin position="178"/>
        <end position="211"/>
    </location>
</feature>
<dbReference type="AlphaFoldDB" id="A0A840CRB3"/>
<evidence type="ECO:0008006" key="4">
    <source>
        <dbReference type="Google" id="ProtNLM"/>
    </source>
</evidence>
<keyword evidence="1" id="KW-0472">Membrane</keyword>
<feature type="transmembrane region" description="Helical" evidence="1">
    <location>
        <begin position="317"/>
        <end position="336"/>
    </location>
</feature>
<keyword evidence="1" id="KW-1133">Transmembrane helix</keyword>
<organism evidence="2 3">
    <name type="scientific">Dysgonomonas hofstadii</name>
    <dbReference type="NCBI Taxonomy" id="637886"/>
    <lineage>
        <taxon>Bacteria</taxon>
        <taxon>Pseudomonadati</taxon>
        <taxon>Bacteroidota</taxon>
        <taxon>Bacteroidia</taxon>
        <taxon>Bacteroidales</taxon>
        <taxon>Dysgonomonadaceae</taxon>
        <taxon>Dysgonomonas</taxon>
    </lineage>
</organism>
<feature type="transmembrane region" description="Helical" evidence="1">
    <location>
        <begin position="77"/>
        <end position="95"/>
    </location>
</feature>
<comment type="caution">
    <text evidence="2">The sequence shown here is derived from an EMBL/GenBank/DDBJ whole genome shotgun (WGS) entry which is preliminary data.</text>
</comment>
<dbReference type="Proteomes" id="UP000555103">
    <property type="component" value="Unassembled WGS sequence"/>
</dbReference>
<feature type="transmembrane region" description="Helical" evidence="1">
    <location>
        <begin position="151"/>
        <end position="172"/>
    </location>
</feature>
<keyword evidence="1" id="KW-0812">Transmembrane</keyword>
<feature type="transmembrane region" description="Helical" evidence="1">
    <location>
        <begin position="380"/>
        <end position="397"/>
    </location>
</feature>
<feature type="transmembrane region" description="Helical" evidence="1">
    <location>
        <begin position="528"/>
        <end position="545"/>
    </location>
</feature>
<accession>A0A840CRB3</accession>
<reference evidence="2 3" key="1">
    <citation type="submission" date="2020-08" db="EMBL/GenBank/DDBJ databases">
        <title>Genomic Encyclopedia of Type Strains, Phase IV (KMG-IV): sequencing the most valuable type-strain genomes for metagenomic binning, comparative biology and taxonomic classification.</title>
        <authorList>
            <person name="Goeker M."/>
        </authorList>
    </citation>
    <scope>NUCLEOTIDE SEQUENCE [LARGE SCALE GENOMIC DNA]</scope>
    <source>
        <strain evidence="2 3">DSM 104969</strain>
    </source>
</reference>
<gene>
    <name evidence="2" type="ORF">GGR21_003511</name>
</gene>
<feature type="transmembrane region" description="Helical" evidence="1">
    <location>
        <begin position="125"/>
        <end position="144"/>
    </location>
</feature>
<dbReference type="RefSeq" id="WP_183308433.1">
    <property type="nucleotide sequence ID" value="NZ_JACIEP010000015.1"/>
</dbReference>
<feature type="transmembrane region" description="Helical" evidence="1">
    <location>
        <begin position="9"/>
        <end position="31"/>
    </location>
</feature>
<feature type="transmembrane region" description="Helical" evidence="1">
    <location>
        <begin position="223"/>
        <end position="244"/>
    </location>
</feature>
<feature type="transmembrane region" description="Helical" evidence="1">
    <location>
        <begin position="352"/>
        <end position="373"/>
    </location>
</feature>
<evidence type="ECO:0000313" key="3">
    <source>
        <dbReference type="Proteomes" id="UP000555103"/>
    </source>
</evidence>
<name>A0A840CRB3_9BACT</name>
<evidence type="ECO:0000313" key="2">
    <source>
        <dbReference type="EMBL" id="MBB4037591.1"/>
    </source>
</evidence>
<keyword evidence="3" id="KW-1185">Reference proteome</keyword>
<feature type="transmembrane region" description="Helical" evidence="1">
    <location>
        <begin position="272"/>
        <end position="305"/>
    </location>
</feature>
<sequence length="553" mass="63490">MIHPDNNKMIFRIFLATLLILAVFSVFIYGASYNHPGYDYYFHLKRFEALISALQDGRFPIYADYTASLGYGYIHRFFYSDIILIPFGLIGIFIGAQPAYEVMLFVMTILCGLFMYKAVNIIYRNSYTAFIASILYTFSVYRLIDIYPRGALGEVFAFTFLPIVFWGLYHIIKGNYHKWYVIAIGFSLLIFSHIISTVLAFITVVIVLIIYYKPLIKEPKRILYLMLAGVTAVAITSSYIFPLFEQLSSNTFLYENNDWSLPSRTKLPLLHLLWALFCGFVFPKDIMVTGIGILLTLSIFIRFFIKGKPEGIKSVDIGVFIGLFYILASSSLFPWGRFPFSLLSFIQYPTRFYLFVTCFFAVAAAFYLSAVFVKSRQRQVIALVIVVCTIFTMYMHSENYKYMHRTYINQTNEKPVPGNFFYLNGGEYVPARVRSANYVQARGDSVISKFGNLSIDKFEREKGIINLSIITQTADSLELPLFYYKGYTAELNGEKQPVSQSTHGLVQIPADGSGNMKVYYAGTPVQRISWYVSIISILVICIYIFKRKRKNHI</sequence>
<dbReference type="EMBL" id="JACIEP010000015">
    <property type="protein sequence ID" value="MBB4037591.1"/>
    <property type="molecule type" value="Genomic_DNA"/>
</dbReference>
<proteinExistence type="predicted"/>